<comment type="subcellular location">
    <subcellularLocation>
        <location evidence="1">Nucleus</location>
    </subcellularLocation>
</comment>
<evidence type="ECO:0000256" key="7">
    <source>
        <dbReference type="ARBA" id="ARBA00023125"/>
    </source>
</evidence>
<dbReference type="GO" id="GO:0003677">
    <property type="term" value="F:DNA binding"/>
    <property type="evidence" value="ECO:0007669"/>
    <property type="project" value="UniProtKB-KW"/>
</dbReference>
<dbReference type="GO" id="GO:0005634">
    <property type="term" value="C:nucleus"/>
    <property type="evidence" value="ECO:0007669"/>
    <property type="project" value="UniProtKB-SubCell"/>
</dbReference>
<dbReference type="NCBIfam" id="TIGR00675">
    <property type="entry name" value="dcm"/>
    <property type="match status" value="1"/>
</dbReference>
<evidence type="ECO:0000256" key="4">
    <source>
        <dbReference type="ARBA" id="ARBA00022679"/>
    </source>
</evidence>
<dbReference type="GO" id="GO:0003682">
    <property type="term" value="F:chromatin binding"/>
    <property type="evidence" value="ECO:0007669"/>
    <property type="project" value="InterPro"/>
</dbReference>
<dbReference type="SUPFAM" id="SSF53335">
    <property type="entry name" value="S-adenosyl-L-methionine-dependent methyltransferases"/>
    <property type="match status" value="1"/>
</dbReference>
<dbReference type="GO" id="GO:0003886">
    <property type="term" value="F:DNA (cytosine-5-)-methyltransferase activity"/>
    <property type="evidence" value="ECO:0007669"/>
    <property type="project" value="UniProtKB-EC"/>
</dbReference>
<dbReference type="EMBL" id="ML145186">
    <property type="protein sequence ID" value="TBU54545.1"/>
    <property type="molecule type" value="Genomic_DNA"/>
</dbReference>
<dbReference type="InterPro" id="IPR022702">
    <property type="entry name" value="Cytosine_MeTrfase1_RFD"/>
</dbReference>
<evidence type="ECO:0000259" key="12">
    <source>
        <dbReference type="PROSITE" id="PS51038"/>
    </source>
</evidence>
<dbReference type="PROSITE" id="PS51038">
    <property type="entry name" value="BAH"/>
    <property type="match status" value="2"/>
</dbReference>
<evidence type="ECO:0000256" key="1">
    <source>
        <dbReference type="ARBA" id="ARBA00004123"/>
    </source>
</evidence>
<evidence type="ECO:0000313" key="13">
    <source>
        <dbReference type="EMBL" id="TBU54545.1"/>
    </source>
</evidence>
<evidence type="ECO:0000256" key="3">
    <source>
        <dbReference type="ARBA" id="ARBA00022603"/>
    </source>
</evidence>
<feature type="domain" description="BAH" evidence="12">
    <location>
        <begin position="435"/>
        <end position="567"/>
    </location>
</feature>
<evidence type="ECO:0000256" key="6">
    <source>
        <dbReference type="ARBA" id="ARBA00022737"/>
    </source>
</evidence>
<name>A0A4Q9PKB8_9APHY</name>
<keyword evidence="6" id="KW-0677">Repeat</keyword>
<gene>
    <name evidence="13" type="ORF">BD310DRAFT_1041711</name>
</gene>
<organism evidence="13 14">
    <name type="scientific">Dichomitus squalens</name>
    <dbReference type="NCBI Taxonomy" id="114155"/>
    <lineage>
        <taxon>Eukaryota</taxon>
        <taxon>Fungi</taxon>
        <taxon>Dikarya</taxon>
        <taxon>Basidiomycota</taxon>
        <taxon>Agaricomycotina</taxon>
        <taxon>Agaricomycetes</taxon>
        <taxon>Polyporales</taxon>
        <taxon>Polyporaceae</taxon>
        <taxon>Dichomitus</taxon>
    </lineage>
</organism>
<dbReference type="InterPro" id="IPR029063">
    <property type="entry name" value="SAM-dependent_MTases_sf"/>
</dbReference>
<sequence>MSRRRHTAFTLSFPEENVASASSPSLLVQPQDPTPVPIPSSASYRAAKRRRTDAPAAEHVDKRLRRDAVLENRVGGPPVRKLSYQPHPDEIQENEDTIVQGEDADDYLDEEAKPVRILSDFAIFDPRHGRGFELVSLELLHVTAGTDHHFEAAGNVSPVYLNEEDAGQEDIVDNSKKADLQRLRTSTIFRYFIDYQAVDDPLYVETQYGWYILKSPTVLYRNIHRRFYTPHRIAQIVISVALEGLVTTYAEFAELYLGRWDDLLNDHVQTEDLARSVALVKSILDDDTALRTKVTSRPFVQHIFDTLDKKHTPYPVHHMILPADSRASRPRPFFQPNKVTGNLDLAVLRPENQNPTHVTPLIDTLALGLFREHLKVVGAAPKRLTGHELRQRQLKVRGRIGDLLMRRIDNRSTIDFPQEERLDGQYWKAVKIGQEVYKLGDCVIVLAGEHKHRPAPNIPQDLNEVPEHASVGEYFWFARIVYIDQREKTAHVQYYEHSSKTYLEEISNPQELFLCPQYCGTIALRDVLGKAVVCNDYRPGEGEDFDPLHFFCRFMYDDLDGSFKDVDTSDGDALDPPDNCPACLLSTQRQSDLVPTIIRGGMTYLGSTYHHDDYALISNAKQKKVPALVGMVIRIRPKRQDDKIEGTIVVTVKLLGRIADLLSEPSFAAPADAFAHERELFMTGLEMDVSGNDLIKRCSVLHHSSRTHMDAWLTRSPYHFFVRYSSQTLEPKTWNGLTELSRKKVPVCQVCFQEDEVRTQQLKAFTRQQPRACLRGFDPFAGVGAFGLPMEATGCIKITHAIEISPSAAATMQKNSPHTTVYNQCSNIVLRYAVKSRAKQWEGPPPLDIQGKAPLPDPPKPGEIDCIVAGFPCQPHSTLNMFQKANDRKSHLLLNLLSWIDYLQPKYCVFENVRGFLNYNLNASQAGRYRMVGGIKMGGLKFFINALLTLGYQVHFSLLQAGQYGTPQRRVRFFLLASRKSYPLPSFPLPTHAVLNPDALSIRFPNGVEIKPIITGGGTAPFRAVCIRDAIDDLVAFDWKDPGKNGMKARKGVLSIECDPKKPYCGPLGDYARPPRNSYQKACRTKPATELQHYTRTFKHAVVSRITNVPLTSRADYRYLPDEHSEWQFRNPASATARLGFRPGMYGRLDEKDWFHTTVTNVDPTAKQSYVLHPKYRRIFTIRELARSQGFPDWFTFVAHGDRMKTLHRQIGNAVPWQVGEALGRELERAMFEKWKQDRDGAIQIDDD</sequence>
<dbReference type="Gene3D" id="2.30.30.490">
    <property type="match status" value="2"/>
</dbReference>
<dbReference type="PRINTS" id="PR00105">
    <property type="entry name" value="C5METTRFRASE"/>
</dbReference>
<proteinExistence type="inferred from homology"/>
<dbReference type="InterPro" id="IPR001525">
    <property type="entry name" value="C5_MeTfrase"/>
</dbReference>
<evidence type="ECO:0000256" key="5">
    <source>
        <dbReference type="ARBA" id="ARBA00022691"/>
    </source>
</evidence>
<dbReference type="Pfam" id="PF12047">
    <property type="entry name" value="DNMT1-RFD"/>
    <property type="match status" value="1"/>
</dbReference>
<dbReference type="STRING" id="114155.A0A4Q9PKB8"/>
<dbReference type="PANTHER" id="PTHR10629:SF52">
    <property type="entry name" value="DNA (CYTOSINE-5)-METHYLTRANSFERASE 1"/>
    <property type="match status" value="1"/>
</dbReference>
<keyword evidence="3 9" id="KW-0489">Methyltransferase</keyword>
<dbReference type="AlphaFoldDB" id="A0A4Q9PKB8"/>
<evidence type="ECO:0000256" key="8">
    <source>
        <dbReference type="ARBA" id="ARBA00023242"/>
    </source>
</evidence>
<keyword evidence="7" id="KW-0238">DNA-binding</keyword>
<evidence type="ECO:0000256" key="2">
    <source>
        <dbReference type="ARBA" id="ARBA00011975"/>
    </source>
</evidence>
<dbReference type="InterPro" id="IPR050390">
    <property type="entry name" value="C5-Methyltransferase"/>
</dbReference>
<feature type="active site" evidence="9">
    <location>
        <position position="873"/>
    </location>
</feature>
<dbReference type="Proteomes" id="UP000292082">
    <property type="component" value="Unassembled WGS sequence"/>
</dbReference>
<comment type="similarity">
    <text evidence="9 10">Belongs to the class I-like SAM-binding methyltransferase superfamily. C5-methyltransferase family.</text>
</comment>
<feature type="compositionally biased region" description="Polar residues" evidence="11">
    <location>
        <begin position="19"/>
        <end position="28"/>
    </location>
</feature>
<keyword evidence="14" id="KW-1185">Reference proteome</keyword>
<dbReference type="EC" id="2.1.1.37" evidence="2"/>
<dbReference type="Gene3D" id="3.90.120.10">
    <property type="entry name" value="DNA Methylase, subunit A, domain 2"/>
    <property type="match status" value="1"/>
</dbReference>
<evidence type="ECO:0000256" key="10">
    <source>
        <dbReference type="RuleBase" id="RU000416"/>
    </source>
</evidence>
<accession>A0A4Q9PKB8</accession>
<keyword evidence="4 9" id="KW-0808">Transferase</keyword>
<dbReference type="InterPro" id="IPR043151">
    <property type="entry name" value="BAH_sf"/>
</dbReference>
<dbReference type="Pfam" id="PF00145">
    <property type="entry name" value="DNA_methylase"/>
    <property type="match status" value="2"/>
</dbReference>
<dbReference type="PROSITE" id="PS51679">
    <property type="entry name" value="SAM_MT_C5"/>
    <property type="match status" value="1"/>
</dbReference>
<dbReference type="PANTHER" id="PTHR10629">
    <property type="entry name" value="CYTOSINE-SPECIFIC METHYLTRANSFERASE"/>
    <property type="match status" value="1"/>
</dbReference>
<keyword evidence="5 9" id="KW-0949">S-adenosyl-L-methionine</keyword>
<evidence type="ECO:0000256" key="9">
    <source>
        <dbReference type="PROSITE-ProRule" id="PRU01016"/>
    </source>
</evidence>
<evidence type="ECO:0000313" key="14">
    <source>
        <dbReference type="Proteomes" id="UP000292082"/>
    </source>
</evidence>
<protein>
    <recommendedName>
        <fullName evidence="2">DNA (cytosine-5-)-methyltransferase</fullName>
        <ecNumber evidence="2">2.1.1.37</ecNumber>
    </recommendedName>
</protein>
<keyword evidence="8" id="KW-0539">Nucleus</keyword>
<feature type="region of interest" description="Disordered" evidence="11">
    <location>
        <begin position="1"/>
        <end position="59"/>
    </location>
</feature>
<dbReference type="GO" id="GO:0044027">
    <property type="term" value="P:negative regulation of gene expression via chromosomal CpG island methylation"/>
    <property type="evidence" value="ECO:0007669"/>
    <property type="project" value="TreeGrafter"/>
</dbReference>
<dbReference type="InterPro" id="IPR001025">
    <property type="entry name" value="BAH_dom"/>
</dbReference>
<evidence type="ECO:0000256" key="11">
    <source>
        <dbReference type="SAM" id="MobiDB-lite"/>
    </source>
</evidence>
<dbReference type="Gene3D" id="3.40.50.150">
    <property type="entry name" value="Vaccinia Virus protein VP39"/>
    <property type="match status" value="1"/>
</dbReference>
<feature type="domain" description="BAH" evidence="12">
    <location>
        <begin position="607"/>
        <end position="737"/>
    </location>
</feature>
<dbReference type="GO" id="GO:0032259">
    <property type="term" value="P:methylation"/>
    <property type="evidence" value="ECO:0007669"/>
    <property type="project" value="UniProtKB-KW"/>
</dbReference>
<reference evidence="13 14" key="1">
    <citation type="submission" date="2019-01" db="EMBL/GenBank/DDBJ databases">
        <title>Draft genome sequences of three monokaryotic isolates of the white-rot basidiomycete fungus Dichomitus squalens.</title>
        <authorList>
            <consortium name="DOE Joint Genome Institute"/>
            <person name="Lopez S.C."/>
            <person name="Andreopoulos B."/>
            <person name="Pangilinan J."/>
            <person name="Lipzen A."/>
            <person name="Riley R."/>
            <person name="Ahrendt S."/>
            <person name="Ng V."/>
            <person name="Barry K."/>
            <person name="Daum C."/>
            <person name="Grigoriev I.V."/>
            <person name="Hilden K.S."/>
            <person name="Makela M.R."/>
            <person name="de Vries R.P."/>
        </authorList>
    </citation>
    <scope>NUCLEOTIDE SEQUENCE [LARGE SCALE GENOMIC DNA]</scope>
    <source>
        <strain evidence="13 14">CBS 464.89</strain>
    </source>
</reference>